<evidence type="ECO:0000259" key="1">
    <source>
        <dbReference type="Pfam" id="PF13847"/>
    </source>
</evidence>
<dbReference type="CDD" id="cd02440">
    <property type="entry name" value="AdoMet_MTases"/>
    <property type="match status" value="1"/>
</dbReference>
<gene>
    <name evidence="2" type="ordered locus">Mpal_0017</name>
</gene>
<accession>B8GI62</accession>
<reference evidence="2 3" key="1">
    <citation type="journal article" date="2015" name="Genome Announc.">
        <title>Complete Genome Sequence of Methanosphaerula palustris E1-9CT, a Hydrogenotrophic Methanogen Isolated from a Minerotrophic Fen Peatland.</title>
        <authorList>
            <person name="Cadillo-Quiroz H."/>
            <person name="Browne P."/>
            <person name="Kyrpides N."/>
            <person name="Woyke T."/>
            <person name="Goodwin L."/>
            <person name="Detter C."/>
            <person name="Yavitt J.B."/>
            <person name="Zinder S.H."/>
        </authorList>
    </citation>
    <scope>NUCLEOTIDE SEQUENCE [LARGE SCALE GENOMIC DNA]</scope>
    <source>
        <strain evidence="3">ATCC BAA-1556 / DSM 19958 / E1-9c</strain>
    </source>
</reference>
<name>B8GI62_METPE</name>
<keyword evidence="2" id="KW-0489">Methyltransferase</keyword>
<dbReference type="OrthoDB" id="1018at2157"/>
<dbReference type="AlphaFoldDB" id="B8GI62"/>
<organism evidence="2 3">
    <name type="scientific">Methanosphaerula palustris (strain ATCC BAA-1556 / DSM 19958 / E1-9c)</name>
    <dbReference type="NCBI Taxonomy" id="521011"/>
    <lineage>
        <taxon>Archaea</taxon>
        <taxon>Methanobacteriati</taxon>
        <taxon>Methanobacteriota</taxon>
        <taxon>Stenosarchaea group</taxon>
        <taxon>Methanomicrobia</taxon>
        <taxon>Methanomicrobiales</taxon>
        <taxon>Methanoregulaceae</taxon>
        <taxon>Methanosphaerula</taxon>
    </lineage>
</organism>
<dbReference type="EMBL" id="CP001338">
    <property type="protein sequence ID" value="ACL15413.1"/>
    <property type="molecule type" value="Genomic_DNA"/>
</dbReference>
<sequence length="191" mass="20744">MKEKKADHEHDPKERVIWQDPDRILGSIGVREGATFIDVGCGDGFFALPAAVLVGLTGMVYGIDVDEGRLARLSAQAREQGLENIRLVRGEAEESVPCQGCADIVFFGTCLHDFADPATVLQNARLMLKPGGILVDLDWKKEEMPLGPPFRIRFSEEEAASLIAGAGFQVRDVVPSGPYCYLLTAALPSDD</sequence>
<dbReference type="STRING" id="521011.Mpal_0017"/>
<keyword evidence="3" id="KW-1185">Reference proteome</keyword>
<dbReference type="PANTHER" id="PTHR43464">
    <property type="entry name" value="METHYLTRANSFERASE"/>
    <property type="match status" value="1"/>
</dbReference>
<evidence type="ECO:0000313" key="2">
    <source>
        <dbReference type="EMBL" id="ACL15413.1"/>
    </source>
</evidence>
<dbReference type="PANTHER" id="PTHR43464:SF83">
    <property type="entry name" value="MALONYL-[ACYL-CARRIER PROTEIN] O-METHYLTRANSFERASE"/>
    <property type="match status" value="1"/>
</dbReference>
<dbReference type="eggNOG" id="arCOG02702">
    <property type="taxonomic scope" value="Archaea"/>
</dbReference>
<dbReference type="SUPFAM" id="SSF53335">
    <property type="entry name" value="S-adenosyl-L-methionine-dependent methyltransferases"/>
    <property type="match status" value="1"/>
</dbReference>
<feature type="domain" description="Methyltransferase" evidence="1">
    <location>
        <begin position="32"/>
        <end position="138"/>
    </location>
</feature>
<dbReference type="GO" id="GO:0008168">
    <property type="term" value="F:methyltransferase activity"/>
    <property type="evidence" value="ECO:0007669"/>
    <property type="project" value="UniProtKB-KW"/>
</dbReference>
<dbReference type="InterPro" id="IPR029063">
    <property type="entry name" value="SAM-dependent_MTases_sf"/>
</dbReference>
<proteinExistence type="predicted"/>
<protein>
    <submittedName>
        <fullName evidence="2">Methyltransferase type 11</fullName>
    </submittedName>
</protein>
<dbReference type="KEGG" id="mpl:Mpal_0017"/>
<dbReference type="RefSeq" id="WP_012616732.1">
    <property type="nucleotide sequence ID" value="NC_011832.1"/>
</dbReference>
<dbReference type="HOGENOM" id="CLU_037990_16_1_2"/>
<dbReference type="GeneID" id="7270129"/>
<keyword evidence="2" id="KW-0808">Transferase</keyword>
<dbReference type="InterPro" id="IPR025714">
    <property type="entry name" value="Methyltranfer_dom"/>
</dbReference>
<dbReference type="Pfam" id="PF13847">
    <property type="entry name" value="Methyltransf_31"/>
    <property type="match status" value="1"/>
</dbReference>
<dbReference type="Gene3D" id="3.40.50.150">
    <property type="entry name" value="Vaccinia Virus protein VP39"/>
    <property type="match status" value="1"/>
</dbReference>
<dbReference type="GO" id="GO:0032259">
    <property type="term" value="P:methylation"/>
    <property type="evidence" value="ECO:0007669"/>
    <property type="project" value="UniProtKB-KW"/>
</dbReference>
<dbReference type="Proteomes" id="UP000002457">
    <property type="component" value="Chromosome"/>
</dbReference>
<evidence type="ECO:0000313" key="3">
    <source>
        <dbReference type="Proteomes" id="UP000002457"/>
    </source>
</evidence>